<evidence type="ECO:0000313" key="3">
    <source>
        <dbReference type="Proteomes" id="UP000192907"/>
    </source>
</evidence>
<dbReference type="Proteomes" id="UP000192907">
    <property type="component" value="Unassembled WGS sequence"/>
</dbReference>
<organism evidence="2 3">
    <name type="scientific">Pseudobacteriovorax antillogorgiicola</name>
    <dbReference type="NCBI Taxonomy" id="1513793"/>
    <lineage>
        <taxon>Bacteria</taxon>
        <taxon>Pseudomonadati</taxon>
        <taxon>Bdellovibrionota</taxon>
        <taxon>Oligoflexia</taxon>
        <taxon>Oligoflexales</taxon>
        <taxon>Pseudobacteriovoracaceae</taxon>
        <taxon>Pseudobacteriovorax</taxon>
    </lineage>
</organism>
<dbReference type="EMBL" id="FWZT01000003">
    <property type="protein sequence ID" value="SMF01249.1"/>
    <property type="molecule type" value="Genomic_DNA"/>
</dbReference>
<gene>
    <name evidence="2" type="ORF">SAMN06296036_103168</name>
</gene>
<dbReference type="InterPro" id="IPR029002">
    <property type="entry name" value="PLPC/GPLD1"/>
</dbReference>
<name>A0A1Y6BAA0_9BACT</name>
<evidence type="ECO:0000313" key="2">
    <source>
        <dbReference type="EMBL" id="SMF01249.1"/>
    </source>
</evidence>
<evidence type="ECO:0000259" key="1">
    <source>
        <dbReference type="Pfam" id="PF00882"/>
    </source>
</evidence>
<reference evidence="3" key="1">
    <citation type="submission" date="2017-04" db="EMBL/GenBank/DDBJ databases">
        <authorList>
            <person name="Varghese N."/>
            <person name="Submissions S."/>
        </authorList>
    </citation>
    <scope>NUCLEOTIDE SEQUENCE [LARGE SCALE GENOMIC DNA]</scope>
    <source>
        <strain evidence="3">RKEM611</strain>
    </source>
</reference>
<sequence length="281" mass="31680">MKVNIFLAGLAIASGSQGLASGMAVHMFIADEALEQLSSQELQSMLERHRDAYRMGAVYPDTGYAINHSYGELSHWSDFLNQYQKVLMEACPDPLKSEDCQAAWSHFFGSLSHTVGDINFDKYFVTETARQDFDGDIGKAQEHTDPGCDFLAILDYKRAFDYPRIDQPNDILIETYRRLGLEVSESEINRGAKTLKLGMVAEPIGAPFTYLYYKFKMPWGSQNYFDARGGVQDTADRLAIVWDYVWQGLQQAEMSNFSNQGGWPGVSFYIDDFSLDDALSL</sequence>
<dbReference type="Pfam" id="PF00882">
    <property type="entry name" value="Zn_dep_PLPC"/>
    <property type="match status" value="1"/>
</dbReference>
<proteinExistence type="predicted"/>
<protein>
    <submittedName>
        <fullName evidence="2">Zinc dependent phospholipase C</fullName>
    </submittedName>
</protein>
<feature type="domain" description="Phospholipase C/D" evidence="1">
    <location>
        <begin position="25"/>
        <end position="119"/>
    </location>
</feature>
<dbReference type="RefSeq" id="WP_159455162.1">
    <property type="nucleotide sequence ID" value="NZ_FWZT01000003.1"/>
</dbReference>
<dbReference type="AlphaFoldDB" id="A0A1Y6BAA0"/>
<keyword evidence="3" id="KW-1185">Reference proteome</keyword>
<dbReference type="STRING" id="1513793.SAMN06296036_103168"/>
<accession>A0A1Y6BAA0</accession>